<protein>
    <submittedName>
        <fullName evidence="10">Uncharacterized protein</fullName>
    </submittedName>
</protein>
<dbReference type="PROSITE" id="PS51626">
    <property type="entry name" value="SAM_MT_TRM1"/>
    <property type="match status" value="1"/>
</dbReference>
<evidence type="ECO:0000256" key="4">
    <source>
        <dbReference type="ARBA" id="ARBA00022679"/>
    </source>
</evidence>
<evidence type="ECO:0000313" key="10">
    <source>
        <dbReference type="EMBL" id="KAK9498802.1"/>
    </source>
</evidence>
<evidence type="ECO:0000256" key="9">
    <source>
        <dbReference type="PROSITE-ProRule" id="PRU00958"/>
    </source>
</evidence>
<dbReference type="InterPro" id="IPR029063">
    <property type="entry name" value="SAM-dependent_MTases_sf"/>
</dbReference>
<evidence type="ECO:0000256" key="7">
    <source>
        <dbReference type="ARBA" id="ARBA00022833"/>
    </source>
</evidence>
<name>A0AAW1CK74_9HEMI</name>
<dbReference type="AlphaFoldDB" id="A0AAW1CK74"/>
<proteinExistence type="inferred from homology"/>
<evidence type="ECO:0000256" key="5">
    <source>
        <dbReference type="ARBA" id="ARBA00022691"/>
    </source>
</evidence>
<keyword evidence="3 9" id="KW-0489">Methyltransferase</keyword>
<dbReference type="Proteomes" id="UP001461498">
    <property type="component" value="Unassembled WGS sequence"/>
</dbReference>
<dbReference type="GO" id="GO:0016423">
    <property type="term" value="F:tRNA (guanine) methyltransferase activity"/>
    <property type="evidence" value="ECO:0007669"/>
    <property type="project" value="InterPro"/>
</dbReference>
<sequence length="217" mass="24581">MGEHTNIKIEDLNSFQEGNLTILGDDKSSCPRKTPYYFNTDYKFNRFFVASILDAYIKSNLSVCTPVKCADVLGACGVTGLLWKKHFGDKVDVVINDKFESSCNLIEENRRINKLDVTISNKDPCIFLYERGYNFVYLDCTNEASLYFDAAFRNLARNGIIVVTTKDDSSLHGNSPDVALRRYGGRIVRCFYGTEMGIRLVIAAMARHNLQLCIINR</sequence>
<keyword evidence="6 9" id="KW-0819">tRNA processing</keyword>
<keyword evidence="5 9" id="KW-0949">S-adenosyl-L-methionine</keyword>
<keyword evidence="8 9" id="KW-0694">RNA-binding</keyword>
<dbReference type="PANTHER" id="PTHR10631:SF1">
    <property type="entry name" value="TRMT1-LIKE PROTEIN"/>
    <property type="match status" value="1"/>
</dbReference>
<comment type="similarity">
    <text evidence="9">Belongs to the class I-like SAM-binding methyltransferase superfamily. Trm1 family.</text>
</comment>
<reference evidence="10 11" key="1">
    <citation type="submission" date="2022-12" db="EMBL/GenBank/DDBJ databases">
        <title>Chromosome-level genome assembly of true bugs.</title>
        <authorList>
            <person name="Ma L."/>
            <person name="Li H."/>
        </authorList>
    </citation>
    <scope>NUCLEOTIDE SEQUENCE [LARGE SCALE GENOMIC DNA]</scope>
    <source>
        <strain evidence="10">Lab_2022b</strain>
    </source>
</reference>
<keyword evidence="1" id="KW-1017">Isopeptide bond</keyword>
<dbReference type="InterPro" id="IPR002905">
    <property type="entry name" value="Trm1"/>
</dbReference>
<evidence type="ECO:0000256" key="1">
    <source>
        <dbReference type="ARBA" id="ARBA00022499"/>
    </source>
</evidence>
<dbReference type="Pfam" id="PF02005">
    <property type="entry name" value="TRM"/>
    <property type="match status" value="1"/>
</dbReference>
<gene>
    <name evidence="10" type="ORF">O3M35_003359</name>
</gene>
<comment type="caution">
    <text evidence="10">The sequence shown here is derived from an EMBL/GenBank/DDBJ whole genome shotgun (WGS) entry which is preliminary data.</text>
</comment>
<evidence type="ECO:0000256" key="8">
    <source>
        <dbReference type="ARBA" id="ARBA00022884"/>
    </source>
</evidence>
<dbReference type="EMBL" id="JAPXFL010000012">
    <property type="protein sequence ID" value="KAK9498802.1"/>
    <property type="molecule type" value="Genomic_DNA"/>
</dbReference>
<keyword evidence="11" id="KW-1185">Reference proteome</keyword>
<evidence type="ECO:0000256" key="3">
    <source>
        <dbReference type="ARBA" id="ARBA00022603"/>
    </source>
</evidence>
<evidence type="ECO:0000313" key="11">
    <source>
        <dbReference type="Proteomes" id="UP001461498"/>
    </source>
</evidence>
<dbReference type="GO" id="GO:0000049">
    <property type="term" value="F:tRNA binding"/>
    <property type="evidence" value="ECO:0007669"/>
    <property type="project" value="UniProtKB-UniRule"/>
</dbReference>
<evidence type="ECO:0000256" key="6">
    <source>
        <dbReference type="ARBA" id="ARBA00022694"/>
    </source>
</evidence>
<dbReference type="PANTHER" id="PTHR10631">
    <property type="entry name" value="N 2 ,N 2 -DIMETHYLGUANOSINE TRNA METHYLTRANSFERASE"/>
    <property type="match status" value="1"/>
</dbReference>
<keyword evidence="2 9" id="KW-0820">tRNA-binding</keyword>
<dbReference type="GO" id="GO:0005634">
    <property type="term" value="C:nucleus"/>
    <property type="evidence" value="ECO:0007669"/>
    <property type="project" value="TreeGrafter"/>
</dbReference>
<accession>A0AAW1CK74</accession>
<dbReference type="GO" id="GO:0002940">
    <property type="term" value="P:tRNA N2-guanine methylation"/>
    <property type="evidence" value="ECO:0007669"/>
    <property type="project" value="TreeGrafter"/>
</dbReference>
<dbReference type="SUPFAM" id="SSF53335">
    <property type="entry name" value="S-adenosyl-L-methionine-dependent methyltransferases"/>
    <property type="match status" value="1"/>
</dbReference>
<keyword evidence="7" id="KW-0862">Zinc</keyword>
<organism evidence="10 11">
    <name type="scientific">Rhynocoris fuscipes</name>
    <dbReference type="NCBI Taxonomy" id="488301"/>
    <lineage>
        <taxon>Eukaryota</taxon>
        <taxon>Metazoa</taxon>
        <taxon>Ecdysozoa</taxon>
        <taxon>Arthropoda</taxon>
        <taxon>Hexapoda</taxon>
        <taxon>Insecta</taxon>
        <taxon>Pterygota</taxon>
        <taxon>Neoptera</taxon>
        <taxon>Paraneoptera</taxon>
        <taxon>Hemiptera</taxon>
        <taxon>Heteroptera</taxon>
        <taxon>Panheteroptera</taxon>
        <taxon>Cimicomorpha</taxon>
        <taxon>Reduviidae</taxon>
        <taxon>Harpactorinae</taxon>
        <taxon>Harpactorini</taxon>
        <taxon>Rhynocoris</taxon>
    </lineage>
</organism>
<dbReference type="Gene3D" id="3.40.50.150">
    <property type="entry name" value="Vaccinia Virus protein VP39"/>
    <property type="match status" value="1"/>
</dbReference>
<keyword evidence="4 9" id="KW-0808">Transferase</keyword>
<evidence type="ECO:0000256" key="2">
    <source>
        <dbReference type="ARBA" id="ARBA00022555"/>
    </source>
</evidence>